<evidence type="ECO:0000313" key="2">
    <source>
        <dbReference type="EMBL" id="WAR28807.1"/>
    </source>
</evidence>
<evidence type="ECO:0000256" key="1">
    <source>
        <dbReference type="SAM" id="MobiDB-lite"/>
    </source>
</evidence>
<feature type="compositionally biased region" description="Basic and acidic residues" evidence="1">
    <location>
        <begin position="42"/>
        <end position="65"/>
    </location>
</feature>
<organism evidence="2 3">
    <name type="scientific">Mya arenaria</name>
    <name type="common">Soft-shell clam</name>
    <dbReference type="NCBI Taxonomy" id="6604"/>
    <lineage>
        <taxon>Eukaryota</taxon>
        <taxon>Metazoa</taxon>
        <taxon>Spiralia</taxon>
        <taxon>Lophotrochozoa</taxon>
        <taxon>Mollusca</taxon>
        <taxon>Bivalvia</taxon>
        <taxon>Autobranchia</taxon>
        <taxon>Heteroconchia</taxon>
        <taxon>Euheterodonta</taxon>
        <taxon>Imparidentia</taxon>
        <taxon>Neoheterodontei</taxon>
        <taxon>Myida</taxon>
        <taxon>Myoidea</taxon>
        <taxon>Myidae</taxon>
        <taxon>Mya</taxon>
    </lineage>
</organism>
<feature type="compositionally biased region" description="Polar residues" evidence="1">
    <location>
        <begin position="122"/>
        <end position="131"/>
    </location>
</feature>
<dbReference type="Proteomes" id="UP001164746">
    <property type="component" value="Chromosome 15"/>
</dbReference>
<keyword evidence="3" id="KW-1185">Reference proteome</keyword>
<feature type="compositionally biased region" description="Polar residues" evidence="1">
    <location>
        <begin position="82"/>
        <end position="91"/>
    </location>
</feature>
<name>A0ABY7G2X4_MYAAR</name>
<feature type="compositionally biased region" description="Basic and acidic residues" evidence="1">
    <location>
        <begin position="72"/>
        <end position="81"/>
    </location>
</feature>
<dbReference type="EMBL" id="CP111026">
    <property type="protein sequence ID" value="WAR28807.1"/>
    <property type="molecule type" value="Genomic_DNA"/>
</dbReference>
<gene>
    <name evidence="2" type="ORF">MAR_014511</name>
</gene>
<protein>
    <submittedName>
        <fullName evidence="2">Uncharacterized protein</fullName>
    </submittedName>
</protein>
<feature type="region of interest" description="Disordered" evidence="1">
    <location>
        <begin position="34"/>
        <end position="170"/>
    </location>
</feature>
<feature type="compositionally biased region" description="Basic and acidic residues" evidence="1">
    <location>
        <begin position="95"/>
        <end position="106"/>
    </location>
</feature>
<sequence>MDLSDYLVRQALDKVHVESQIKEPLLEREKEQVLEIQEVEESETRHPVSQDAADQPKDSTSRNENNDENVENTEHIPKRNDSPASQRSVNVHITLDIEGRGDKEDTIEPDYTSLNEPDDTLSNELGDTSSNEPDDTLSKELEDSSSYRPADVCSKPIQETGEVETKPNKDKLMQLSNAIVADIPQLSPSAPSESIVFS</sequence>
<evidence type="ECO:0000313" key="3">
    <source>
        <dbReference type="Proteomes" id="UP001164746"/>
    </source>
</evidence>
<accession>A0ABY7G2X4</accession>
<proteinExistence type="predicted"/>
<reference evidence="2" key="1">
    <citation type="submission" date="2022-11" db="EMBL/GenBank/DDBJ databases">
        <title>Centuries of genome instability and evolution in soft-shell clam transmissible cancer (bioRxiv).</title>
        <authorList>
            <person name="Hart S.F.M."/>
            <person name="Yonemitsu M.A."/>
            <person name="Giersch R.M."/>
            <person name="Beal B.F."/>
            <person name="Arriagada G."/>
            <person name="Davis B.W."/>
            <person name="Ostrander E.A."/>
            <person name="Goff S.P."/>
            <person name="Metzger M.J."/>
        </authorList>
    </citation>
    <scope>NUCLEOTIDE SEQUENCE</scope>
    <source>
        <strain evidence="2">MELC-2E11</strain>
        <tissue evidence="2">Siphon/mantle</tissue>
    </source>
</reference>